<feature type="compositionally biased region" description="Low complexity" evidence="7">
    <location>
        <begin position="1"/>
        <end position="13"/>
    </location>
</feature>
<feature type="compositionally biased region" description="Pro residues" evidence="7">
    <location>
        <begin position="210"/>
        <end position="244"/>
    </location>
</feature>
<evidence type="ECO:0000256" key="1">
    <source>
        <dbReference type="ARBA" id="ARBA00004651"/>
    </source>
</evidence>
<evidence type="ECO:0000256" key="6">
    <source>
        <dbReference type="ARBA" id="ARBA00023136"/>
    </source>
</evidence>
<feature type="region of interest" description="Disordered" evidence="7">
    <location>
        <begin position="267"/>
        <end position="322"/>
    </location>
</feature>
<dbReference type="InterPro" id="IPR008984">
    <property type="entry name" value="SMAD_FHA_dom_sf"/>
</dbReference>
<keyword evidence="2" id="KW-1003">Cell membrane</keyword>
<reference evidence="10 11" key="1">
    <citation type="submission" date="2019-07" db="EMBL/GenBank/DDBJ databases">
        <title>Whole genome shotgun sequence of Cellulomonas composti NBRC 100758.</title>
        <authorList>
            <person name="Hosoyama A."/>
            <person name="Uohara A."/>
            <person name="Ohji S."/>
            <person name="Ichikawa N."/>
        </authorList>
    </citation>
    <scope>NUCLEOTIDE SEQUENCE [LARGE SCALE GENOMIC DNA]</scope>
    <source>
        <strain evidence="10 11">NBRC 100758</strain>
    </source>
</reference>
<name>A0A511JEC4_9CELL</name>
<dbReference type="Proteomes" id="UP000321720">
    <property type="component" value="Unassembled WGS sequence"/>
</dbReference>
<feature type="transmembrane region" description="Helical" evidence="8">
    <location>
        <begin position="41"/>
        <end position="67"/>
    </location>
</feature>
<proteinExistence type="predicted"/>
<evidence type="ECO:0000256" key="3">
    <source>
        <dbReference type="ARBA" id="ARBA00022553"/>
    </source>
</evidence>
<comment type="subcellular location">
    <subcellularLocation>
        <location evidence="1">Cell membrane</location>
        <topology evidence="1">Multi-pass membrane protein</topology>
    </subcellularLocation>
</comment>
<dbReference type="InterPro" id="IPR051791">
    <property type="entry name" value="Pra-immunoreactive"/>
</dbReference>
<dbReference type="EMBL" id="BJWG01000017">
    <property type="protein sequence ID" value="GEL96312.1"/>
    <property type="molecule type" value="Genomic_DNA"/>
</dbReference>
<evidence type="ECO:0000313" key="10">
    <source>
        <dbReference type="EMBL" id="GEL96312.1"/>
    </source>
</evidence>
<accession>A0A511JEC4</accession>
<organism evidence="10 11">
    <name type="scientific">Cellulomonas composti</name>
    <dbReference type="NCBI Taxonomy" id="266130"/>
    <lineage>
        <taxon>Bacteria</taxon>
        <taxon>Bacillati</taxon>
        <taxon>Actinomycetota</taxon>
        <taxon>Actinomycetes</taxon>
        <taxon>Micrococcales</taxon>
        <taxon>Cellulomonadaceae</taxon>
        <taxon>Cellulomonas</taxon>
    </lineage>
</organism>
<keyword evidence="11" id="KW-1185">Reference proteome</keyword>
<evidence type="ECO:0000256" key="7">
    <source>
        <dbReference type="SAM" id="MobiDB-lite"/>
    </source>
</evidence>
<keyword evidence="5 8" id="KW-1133">Transmembrane helix</keyword>
<dbReference type="GO" id="GO:0005886">
    <property type="term" value="C:plasma membrane"/>
    <property type="evidence" value="ECO:0007669"/>
    <property type="project" value="UniProtKB-SubCell"/>
</dbReference>
<dbReference type="AlphaFoldDB" id="A0A511JEC4"/>
<dbReference type="PANTHER" id="PTHR36115:SF6">
    <property type="entry name" value="PROLINE-RICH ANTIGEN HOMOLOG"/>
    <property type="match status" value="1"/>
</dbReference>
<feature type="transmembrane region" description="Helical" evidence="8">
    <location>
        <begin position="133"/>
        <end position="154"/>
    </location>
</feature>
<dbReference type="SUPFAM" id="SSF49879">
    <property type="entry name" value="SMAD/FHA domain"/>
    <property type="match status" value="1"/>
</dbReference>
<feature type="domain" description="FHA" evidence="9">
    <location>
        <begin position="388"/>
        <end position="441"/>
    </location>
</feature>
<evidence type="ECO:0000259" key="9">
    <source>
        <dbReference type="PROSITE" id="PS50006"/>
    </source>
</evidence>
<evidence type="ECO:0000256" key="5">
    <source>
        <dbReference type="ARBA" id="ARBA00022989"/>
    </source>
</evidence>
<keyword evidence="3" id="KW-0597">Phosphoprotein</keyword>
<dbReference type="PROSITE" id="PS50006">
    <property type="entry name" value="FHA_DOMAIN"/>
    <property type="match status" value="1"/>
</dbReference>
<evidence type="ECO:0000313" key="11">
    <source>
        <dbReference type="Proteomes" id="UP000321720"/>
    </source>
</evidence>
<dbReference type="InterPro" id="IPR010432">
    <property type="entry name" value="RDD"/>
</dbReference>
<gene>
    <name evidence="10" type="ORF">CCO02nite_29700</name>
</gene>
<keyword evidence="6 8" id="KW-0472">Membrane</keyword>
<dbReference type="Gene3D" id="2.60.200.20">
    <property type="match status" value="1"/>
</dbReference>
<evidence type="ECO:0000256" key="2">
    <source>
        <dbReference type="ARBA" id="ARBA00022475"/>
    </source>
</evidence>
<evidence type="ECO:0000256" key="8">
    <source>
        <dbReference type="SAM" id="Phobius"/>
    </source>
</evidence>
<protein>
    <recommendedName>
        <fullName evidence="9">FHA domain-containing protein</fullName>
    </recommendedName>
</protein>
<comment type="caution">
    <text evidence="10">The sequence shown here is derived from an EMBL/GenBank/DDBJ whole genome shotgun (WGS) entry which is preliminary data.</text>
</comment>
<feature type="region of interest" description="Disordered" evidence="7">
    <location>
        <begin position="1"/>
        <end position="22"/>
    </location>
</feature>
<keyword evidence="4 8" id="KW-0812">Transmembrane</keyword>
<feature type="region of interest" description="Disordered" evidence="7">
    <location>
        <begin position="204"/>
        <end position="244"/>
    </location>
</feature>
<evidence type="ECO:0000256" key="4">
    <source>
        <dbReference type="ARBA" id="ARBA00022692"/>
    </source>
</evidence>
<dbReference type="PANTHER" id="PTHR36115">
    <property type="entry name" value="PROLINE-RICH ANTIGEN HOMOLOG-RELATED"/>
    <property type="match status" value="1"/>
</dbReference>
<dbReference type="CDD" id="cd00060">
    <property type="entry name" value="FHA"/>
    <property type="match status" value="1"/>
</dbReference>
<dbReference type="InterPro" id="IPR000253">
    <property type="entry name" value="FHA_dom"/>
</dbReference>
<feature type="transmembrane region" description="Helical" evidence="8">
    <location>
        <begin position="79"/>
        <end position="99"/>
    </location>
</feature>
<sequence length="477" mass="47787">MPPPIAAAQPVAPEQRRSTALPRHTGYPVVPGSIAPVGRRVAAYAIDVAALVLLAVVGAAVASAVVASREGRDGFLDPAGPGGAVLVVDVLVLLGALALWVAESVTGATLGGALLGIRTVGLETGRPAGLLRILLRSVVVGLGALACGLGQWLVVASGAFDKTPAQRGWHDKAAGTLVLRASATRVARSSDPSVAWDRAVSRAVGGPTTAPAPAPVSEPVLAPAPPPDPVLGPGPVPPPGPALAPVPAPPPSPVPAPVPVLPPDLAVAPGPVPPHGSAPLTGPVTGTDQVPAPAPHPASAPTSTVGLVPLPPAGSATPVRPTTPPPGLITGFPDPAAAPVPRHFEDRDDVEHTRLRESAPDAPRPDARPSGLRLVFDTGELVDVTGDGLVGRSPDAQPGVEHLVAIDDPARSLSKVHVAFGVGGPDTLWVVDRGSTNGTVLVRPDGSRAVLPAGARAEVGVGWTIRLGERSALVERR</sequence>
<dbReference type="Pfam" id="PF06271">
    <property type="entry name" value="RDD"/>
    <property type="match status" value="1"/>
</dbReference>